<dbReference type="AlphaFoldDB" id="E4XXM5"/>
<evidence type="ECO:0000256" key="6">
    <source>
        <dbReference type="ARBA" id="ARBA00023157"/>
    </source>
</evidence>
<keyword evidence="3 7" id="KW-0378">Hydrolase</keyword>
<feature type="binding site" evidence="7">
    <location>
        <position position="172"/>
    </location>
    <ligand>
        <name>Zn(2+)</name>
        <dbReference type="ChEBI" id="CHEBI:29105"/>
        <note>catalytic</note>
    </ligand>
</feature>
<evidence type="ECO:0000256" key="2">
    <source>
        <dbReference type="ARBA" id="ARBA00022723"/>
    </source>
</evidence>
<dbReference type="GO" id="GO:0004222">
    <property type="term" value="F:metalloendopeptidase activity"/>
    <property type="evidence" value="ECO:0007669"/>
    <property type="project" value="UniProtKB-UniRule"/>
</dbReference>
<evidence type="ECO:0000256" key="8">
    <source>
        <dbReference type="RuleBase" id="RU361183"/>
    </source>
</evidence>
<comment type="cofactor">
    <cofactor evidence="7 8">
        <name>Zn(2+)</name>
        <dbReference type="ChEBI" id="CHEBI:29105"/>
    </cofactor>
    <text evidence="7 8">Binds 1 zinc ion per subunit.</text>
</comment>
<sequence>MPVVGPIGEPLAPMQLPTNWMLNDLLWTKEQAILAGINMKNVPIQAKYVSSFVSGFGRGANNIETWRWPGNTDGQTRPYLAIPYRWLSGAHQDAGARQIISESFDLITADVGGCIRFVDDSEVQAHNYWIRLQDDDIIGCRATAGYHGMFSTKPSQELNLAHRCLDSSTINHEMLHSLGFFHEQSRPDRDQYIDIHFERINSTYTSQFDTMDSKGFDWLNMSSPYDFKSIMHYDAFSAQTNEAISAKLPTMTKKGTDVPVAHPDNMRLSSNDAFQLAKMYENFCGKPGGNYIKVRTCDDGARYLKNRVCDGIKDCDDNSDETLSFCSTLCYFLRFRKRL</sequence>
<feature type="domain" description="Peptidase M12A" evidence="9">
    <location>
        <begin position="58"/>
        <end position="285"/>
    </location>
</feature>
<dbReference type="CDD" id="cd00112">
    <property type="entry name" value="LDLa"/>
    <property type="match status" value="1"/>
</dbReference>
<dbReference type="OrthoDB" id="291007at2759"/>
<keyword evidence="11" id="KW-1185">Reference proteome</keyword>
<dbReference type="GO" id="GO:0008270">
    <property type="term" value="F:zinc ion binding"/>
    <property type="evidence" value="ECO:0007669"/>
    <property type="project" value="UniProtKB-UniRule"/>
</dbReference>
<dbReference type="PANTHER" id="PTHR10127">
    <property type="entry name" value="DISCOIDIN, CUB, EGF, LAMININ , AND ZINC METALLOPROTEASE DOMAIN CONTAINING"/>
    <property type="match status" value="1"/>
</dbReference>
<dbReference type="InterPro" id="IPR001506">
    <property type="entry name" value="Peptidase_M12A"/>
</dbReference>
<feature type="binding site" evidence="7">
    <location>
        <position position="176"/>
    </location>
    <ligand>
        <name>Zn(2+)</name>
        <dbReference type="ChEBI" id="CHEBI:29105"/>
        <note>catalytic</note>
    </ligand>
</feature>
<dbReference type="GO" id="GO:0006508">
    <property type="term" value="P:proteolysis"/>
    <property type="evidence" value="ECO:0007669"/>
    <property type="project" value="UniProtKB-KW"/>
</dbReference>
<dbReference type="PANTHER" id="PTHR10127:SF780">
    <property type="entry name" value="METALLOENDOPEPTIDASE"/>
    <property type="match status" value="1"/>
</dbReference>
<evidence type="ECO:0000256" key="5">
    <source>
        <dbReference type="ARBA" id="ARBA00023049"/>
    </source>
</evidence>
<dbReference type="SMART" id="SM00235">
    <property type="entry name" value="ZnMc"/>
    <property type="match status" value="1"/>
</dbReference>
<proteinExistence type="predicted"/>
<comment type="caution">
    <text evidence="7">Lacks conserved residue(s) required for the propagation of feature annotation.</text>
</comment>
<evidence type="ECO:0000256" key="7">
    <source>
        <dbReference type="PROSITE-ProRule" id="PRU01211"/>
    </source>
</evidence>
<dbReference type="InterPro" id="IPR002172">
    <property type="entry name" value="LDrepeatLR_classA_rpt"/>
</dbReference>
<dbReference type="InterPro" id="IPR006026">
    <property type="entry name" value="Peptidase_Metallo"/>
</dbReference>
<dbReference type="Gene3D" id="3.40.390.10">
    <property type="entry name" value="Collagenase (Catalytic Domain)"/>
    <property type="match status" value="1"/>
</dbReference>
<feature type="active site" evidence="7">
    <location>
        <position position="173"/>
    </location>
</feature>
<dbReference type="Pfam" id="PF01400">
    <property type="entry name" value="Astacin"/>
    <property type="match status" value="1"/>
</dbReference>
<evidence type="ECO:0000256" key="3">
    <source>
        <dbReference type="ARBA" id="ARBA00022801"/>
    </source>
</evidence>
<dbReference type="EC" id="3.4.24.-" evidence="8"/>
<organism evidence="10">
    <name type="scientific">Oikopleura dioica</name>
    <name type="common">Tunicate</name>
    <dbReference type="NCBI Taxonomy" id="34765"/>
    <lineage>
        <taxon>Eukaryota</taxon>
        <taxon>Metazoa</taxon>
        <taxon>Chordata</taxon>
        <taxon>Tunicata</taxon>
        <taxon>Appendicularia</taxon>
        <taxon>Copelata</taxon>
        <taxon>Oikopleuridae</taxon>
        <taxon>Oikopleura</taxon>
    </lineage>
</organism>
<dbReference type="PRINTS" id="PR00480">
    <property type="entry name" value="ASTACIN"/>
</dbReference>
<dbReference type="InParanoid" id="E4XXM5"/>
<keyword evidence="6" id="KW-1015">Disulfide bond</keyword>
<keyword evidence="2 7" id="KW-0479">Metal-binding</keyword>
<dbReference type="EMBL" id="FN653284">
    <property type="protein sequence ID" value="CBY14419.1"/>
    <property type="molecule type" value="Genomic_DNA"/>
</dbReference>
<gene>
    <name evidence="10" type="ORF">GSOID_T00007418001</name>
</gene>
<dbReference type="Proteomes" id="UP000001307">
    <property type="component" value="Unassembled WGS sequence"/>
</dbReference>
<dbReference type="SUPFAM" id="SSF57424">
    <property type="entry name" value="LDL receptor-like module"/>
    <property type="match status" value="1"/>
</dbReference>
<dbReference type="Gene3D" id="4.10.400.10">
    <property type="entry name" value="Low-density Lipoprotein Receptor"/>
    <property type="match status" value="1"/>
</dbReference>
<keyword evidence="5 7" id="KW-0482">Metalloprotease</keyword>
<evidence type="ECO:0000256" key="1">
    <source>
        <dbReference type="ARBA" id="ARBA00022670"/>
    </source>
</evidence>
<evidence type="ECO:0000313" key="11">
    <source>
        <dbReference type="Proteomes" id="UP000001307"/>
    </source>
</evidence>
<evidence type="ECO:0000313" key="10">
    <source>
        <dbReference type="EMBL" id="CBY14419.1"/>
    </source>
</evidence>
<accession>E4XXM5</accession>
<evidence type="ECO:0000259" key="9">
    <source>
        <dbReference type="PROSITE" id="PS51864"/>
    </source>
</evidence>
<reference evidence="10" key="1">
    <citation type="journal article" date="2010" name="Science">
        <title>Plasticity of animal genome architecture unmasked by rapid evolution of a pelagic tunicate.</title>
        <authorList>
            <person name="Denoeud F."/>
            <person name="Henriet S."/>
            <person name="Mungpakdee S."/>
            <person name="Aury J.M."/>
            <person name="Da Silva C."/>
            <person name="Brinkmann H."/>
            <person name="Mikhaleva J."/>
            <person name="Olsen L.C."/>
            <person name="Jubin C."/>
            <person name="Canestro C."/>
            <person name="Bouquet J.M."/>
            <person name="Danks G."/>
            <person name="Poulain J."/>
            <person name="Campsteijn C."/>
            <person name="Adamski M."/>
            <person name="Cross I."/>
            <person name="Yadetie F."/>
            <person name="Muffato M."/>
            <person name="Louis A."/>
            <person name="Butcher S."/>
            <person name="Tsagkogeorga G."/>
            <person name="Konrad A."/>
            <person name="Singh S."/>
            <person name="Jensen M.F."/>
            <person name="Cong E.H."/>
            <person name="Eikeseth-Otteraa H."/>
            <person name="Noel B."/>
            <person name="Anthouard V."/>
            <person name="Porcel B.M."/>
            <person name="Kachouri-Lafond R."/>
            <person name="Nishino A."/>
            <person name="Ugolini M."/>
            <person name="Chourrout P."/>
            <person name="Nishida H."/>
            <person name="Aasland R."/>
            <person name="Huzurbazar S."/>
            <person name="Westhof E."/>
            <person name="Delsuc F."/>
            <person name="Lehrach H."/>
            <person name="Reinhardt R."/>
            <person name="Weissenbach J."/>
            <person name="Roy S.W."/>
            <person name="Artiguenave F."/>
            <person name="Postlethwait J.H."/>
            <person name="Manak J.R."/>
            <person name="Thompson E.M."/>
            <person name="Jaillon O."/>
            <person name="Du Pasquier L."/>
            <person name="Boudinot P."/>
            <person name="Liberles D.A."/>
            <person name="Volff J.N."/>
            <person name="Philippe H."/>
            <person name="Lenhard B."/>
            <person name="Roest Crollius H."/>
            <person name="Wincker P."/>
            <person name="Chourrout D."/>
        </authorList>
    </citation>
    <scope>NUCLEOTIDE SEQUENCE [LARGE SCALE GENOMIC DNA]</scope>
</reference>
<dbReference type="PROSITE" id="PS51864">
    <property type="entry name" value="ASTACIN"/>
    <property type="match status" value="1"/>
</dbReference>
<keyword evidence="1 7" id="KW-0645">Protease</keyword>
<dbReference type="InterPro" id="IPR036055">
    <property type="entry name" value="LDL_receptor-like_sf"/>
</dbReference>
<dbReference type="InterPro" id="IPR024079">
    <property type="entry name" value="MetalloPept_cat_dom_sf"/>
</dbReference>
<name>E4XXM5_OIKDI</name>
<feature type="binding site" evidence="7">
    <location>
        <position position="182"/>
    </location>
    <ligand>
        <name>Zn(2+)</name>
        <dbReference type="ChEBI" id="CHEBI:29105"/>
        <note>catalytic</note>
    </ligand>
</feature>
<evidence type="ECO:0000256" key="4">
    <source>
        <dbReference type="ARBA" id="ARBA00022833"/>
    </source>
</evidence>
<protein>
    <recommendedName>
        <fullName evidence="8">Metalloendopeptidase</fullName>
        <ecNumber evidence="8">3.4.24.-</ecNumber>
    </recommendedName>
</protein>
<dbReference type="SUPFAM" id="SSF55486">
    <property type="entry name" value="Metalloproteases ('zincins'), catalytic domain"/>
    <property type="match status" value="1"/>
</dbReference>
<keyword evidence="4 7" id="KW-0862">Zinc</keyword>